<dbReference type="PROSITE" id="PS50931">
    <property type="entry name" value="HTH_LYSR"/>
    <property type="match status" value="1"/>
</dbReference>
<comment type="similarity">
    <text evidence="1">Belongs to the LysR transcriptional regulatory family.</text>
</comment>
<dbReference type="InterPro" id="IPR005119">
    <property type="entry name" value="LysR_subst-bd"/>
</dbReference>
<keyword evidence="4" id="KW-0010">Activator</keyword>
<dbReference type="RefSeq" id="WP_086068019.1">
    <property type="nucleotide sequence ID" value="NZ_CP021108.1"/>
</dbReference>
<keyword evidence="2" id="KW-0805">Transcription regulation</keyword>
<dbReference type="PANTHER" id="PTHR30293:SF0">
    <property type="entry name" value="NITROGEN ASSIMILATION REGULATORY PROTEIN NAC"/>
    <property type="match status" value="1"/>
</dbReference>
<dbReference type="PRINTS" id="PR00039">
    <property type="entry name" value="HTHLYSR"/>
</dbReference>
<dbReference type="InterPro" id="IPR000847">
    <property type="entry name" value="LysR_HTH_N"/>
</dbReference>
<keyword evidence="8" id="KW-1185">Reference proteome</keyword>
<dbReference type="FunFam" id="1.10.10.10:FF:000001">
    <property type="entry name" value="LysR family transcriptional regulator"/>
    <property type="match status" value="1"/>
</dbReference>
<dbReference type="EMBL" id="CP021108">
    <property type="protein sequence ID" value="ARP84659.1"/>
    <property type="molecule type" value="Genomic_DNA"/>
</dbReference>
<evidence type="ECO:0000256" key="3">
    <source>
        <dbReference type="ARBA" id="ARBA00023125"/>
    </source>
</evidence>
<dbReference type="GO" id="GO:2000142">
    <property type="term" value="P:regulation of DNA-templated transcription initiation"/>
    <property type="evidence" value="ECO:0007669"/>
    <property type="project" value="TreeGrafter"/>
</dbReference>
<keyword evidence="5" id="KW-0804">Transcription</keyword>
<proteinExistence type="inferred from homology"/>
<protein>
    <recommendedName>
        <fullName evidence="6">HTH lysR-type domain-containing protein</fullName>
    </recommendedName>
</protein>
<evidence type="ECO:0000256" key="2">
    <source>
        <dbReference type="ARBA" id="ARBA00023015"/>
    </source>
</evidence>
<dbReference type="OrthoDB" id="8587114at2"/>
<dbReference type="Gene3D" id="3.40.190.290">
    <property type="match status" value="1"/>
</dbReference>
<dbReference type="Pfam" id="PF03466">
    <property type="entry name" value="LysR_substrate"/>
    <property type="match status" value="1"/>
</dbReference>
<dbReference type="InterPro" id="IPR036388">
    <property type="entry name" value="WH-like_DNA-bd_sf"/>
</dbReference>
<accession>A0A1W6YUT4</accession>
<keyword evidence="3" id="KW-0238">DNA-binding</keyword>
<evidence type="ECO:0000256" key="5">
    <source>
        <dbReference type="ARBA" id="ARBA00023163"/>
    </source>
</evidence>
<feature type="domain" description="HTH lysR-type" evidence="6">
    <location>
        <begin position="1"/>
        <end position="58"/>
    </location>
</feature>
<dbReference type="GO" id="GO:0003700">
    <property type="term" value="F:DNA-binding transcription factor activity"/>
    <property type="evidence" value="ECO:0007669"/>
    <property type="project" value="InterPro"/>
</dbReference>
<dbReference type="KEGG" id="bgv:CAL12_20705"/>
<dbReference type="GO" id="GO:0003677">
    <property type="term" value="F:DNA binding"/>
    <property type="evidence" value="ECO:0007669"/>
    <property type="project" value="UniProtKB-KW"/>
</dbReference>
<gene>
    <name evidence="7" type="ORF">CAL12_20705</name>
</gene>
<evidence type="ECO:0000259" key="6">
    <source>
        <dbReference type="PROSITE" id="PS50931"/>
    </source>
</evidence>
<evidence type="ECO:0000313" key="7">
    <source>
        <dbReference type="EMBL" id="ARP84659.1"/>
    </source>
</evidence>
<dbReference type="Pfam" id="PF00126">
    <property type="entry name" value="HTH_1"/>
    <property type="match status" value="1"/>
</dbReference>
<evidence type="ECO:0000313" key="8">
    <source>
        <dbReference type="Proteomes" id="UP000194151"/>
    </source>
</evidence>
<dbReference type="SUPFAM" id="SSF53850">
    <property type="entry name" value="Periplasmic binding protein-like II"/>
    <property type="match status" value="1"/>
</dbReference>
<dbReference type="AlphaFoldDB" id="A0A1W6YUT4"/>
<sequence>MDLRQLRYYIQIVELGSISSAAQALHVAQPSLSQHVANLENELGTALFLRRHNGVQATEAGEVLYRHAKTVLRQVDETRAAVKAQRDTPAGQVTVGLPTSTSRVLAIPLMRAVAMRYPGVRLKLVERSTAELAEAVAAQKADLGICVEVRPHAGMHITHVLDEEIMLVARSDHPGRGPISMEELVELPLVLPGFPNSVRVLYEQALARGGLPLRLVAETASTSISLAAVAAGIGYALQPWSATRGWGTDEANDFVLRSLAPTPLFRRMSLCMSHSASMSRTCQIVGQTLLALMSELISTGAWQGVRPVVTAPAKGVAVGENK</sequence>
<dbReference type="STRING" id="1416806.CAL12_20705"/>
<dbReference type="InterPro" id="IPR036390">
    <property type="entry name" value="WH_DNA-bd_sf"/>
</dbReference>
<dbReference type="SUPFAM" id="SSF46785">
    <property type="entry name" value="Winged helix' DNA-binding domain"/>
    <property type="match status" value="1"/>
</dbReference>
<evidence type="ECO:0000256" key="1">
    <source>
        <dbReference type="ARBA" id="ARBA00009437"/>
    </source>
</evidence>
<reference evidence="7 8" key="1">
    <citation type="submission" date="2017-05" db="EMBL/GenBank/DDBJ databases">
        <title>Complete and WGS of Bordetella genogroups.</title>
        <authorList>
            <person name="Spilker T."/>
            <person name="LiPuma J."/>
        </authorList>
    </citation>
    <scope>NUCLEOTIDE SEQUENCE [LARGE SCALE GENOMIC DNA]</scope>
    <source>
        <strain evidence="7 8">AU19157</strain>
    </source>
</reference>
<dbReference type="PANTHER" id="PTHR30293">
    <property type="entry name" value="TRANSCRIPTIONAL REGULATORY PROTEIN NAC-RELATED"/>
    <property type="match status" value="1"/>
</dbReference>
<dbReference type="Proteomes" id="UP000194151">
    <property type="component" value="Chromosome"/>
</dbReference>
<organism evidence="7 8">
    <name type="scientific">Bordetella genomosp. 8</name>
    <dbReference type="NCBI Taxonomy" id="1416806"/>
    <lineage>
        <taxon>Bacteria</taxon>
        <taxon>Pseudomonadati</taxon>
        <taxon>Pseudomonadota</taxon>
        <taxon>Betaproteobacteria</taxon>
        <taxon>Burkholderiales</taxon>
        <taxon>Alcaligenaceae</taxon>
        <taxon>Bordetella</taxon>
    </lineage>
</organism>
<name>A0A1W6YUT4_9BORD</name>
<dbReference type="Gene3D" id="1.10.10.10">
    <property type="entry name" value="Winged helix-like DNA-binding domain superfamily/Winged helix DNA-binding domain"/>
    <property type="match status" value="1"/>
</dbReference>
<evidence type="ECO:0000256" key="4">
    <source>
        <dbReference type="ARBA" id="ARBA00023159"/>
    </source>
</evidence>